<evidence type="ECO:0000313" key="3">
    <source>
        <dbReference type="Proteomes" id="UP000076738"/>
    </source>
</evidence>
<dbReference type="STRING" id="1330018.A0A167IC82"/>
<feature type="domain" description="Protein kinase" evidence="1">
    <location>
        <begin position="1"/>
        <end position="122"/>
    </location>
</feature>
<accession>A0A167IC82</accession>
<dbReference type="EMBL" id="KV417310">
    <property type="protein sequence ID" value="KZO92501.1"/>
    <property type="molecule type" value="Genomic_DNA"/>
</dbReference>
<evidence type="ECO:0000313" key="2">
    <source>
        <dbReference type="EMBL" id="KZO92501.1"/>
    </source>
</evidence>
<dbReference type="GO" id="GO:0005524">
    <property type="term" value="F:ATP binding"/>
    <property type="evidence" value="ECO:0007669"/>
    <property type="project" value="InterPro"/>
</dbReference>
<proteinExistence type="predicted"/>
<protein>
    <recommendedName>
        <fullName evidence="1">Protein kinase domain-containing protein</fullName>
    </recommendedName>
</protein>
<dbReference type="Gene3D" id="3.80.10.10">
    <property type="entry name" value="Ribonuclease Inhibitor"/>
    <property type="match status" value="1"/>
</dbReference>
<dbReference type="AlphaFoldDB" id="A0A167IC82"/>
<dbReference type="InterPro" id="IPR011009">
    <property type="entry name" value="Kinase-like_dom_sf"/>
</dbReference>
<dbReference type="Pfam" id="PF07714">
    <property type="entry name" value="PK_Tyr_Ser-Thr"/>
    <property type="match status" value="1"/>
</dbReference>
<dbReference type="InterPro" id="IPR000719">
    <property type="entry name" value="Prot_kinase_dom"/>
</dbReference>
<dbReference type="GO" id="GO:0004672">
    <property type="term" value="F:protein kinase activity"/>
    <property type="evidence" value="ECO:0007669"/>
    <property type="project" value="InterPro"/>
</dbReference>
<name>A0A167IC82_CALVF</name>
<reference evidence="2 3" key="1">
    <citation type="journal article" date="2016" name="Mol. Biol. Evol.">
        <title>Comparative Genomics of Early-Diverging Mushroom-Forming Fungi Provides Insights into the Origins of Lignocellulose Decay Capabilities.</title>
        <authorList>
            <person name="Nagy L.G."/>
            <person name="Riley R."/>
            <person name="Tritt A."/>
            <person name="Adam C."/>
            <person name="Daum C."/>
            <person name="Floudas D."/>
            <person name="Sun H."/>
            <person name="Yadav J.S."/>
            <person name="Pangilinan J."/>
            <person name="Larsson K.H."/>
            <person name="Matsuura K."/>
            <person name="Barry K."/>
            <person name="Labutti K."/>
            <person name="Kuo R."/>
            <person name="Ohm R.A."/>
            <person name="Bhattacharya S.S."/>
            <person name="Shirouzu T."/>
            <person name="Yoshinaga Y."/>
            <person name="Martin F.M."/>
            <person name="Grigoriev I.V."/>
            <person name="Hibbett D.S."/>
        </authorList>
    </citation>
    <scope>NUCLEOTIDE SEQUENCE [LARGE SCALE GENOMIC DNA]</scope>
    <source>
        <strain evidence="2 3">TUFC12733</strain>
    </source>
</reference>
<dbReference type="SUPFAM" id="SSF56112">
    <property type="entry name" value="Protein kinase-like (PK-like)"/>
    <property type="match status" value="1"/>
</dbReference>
<sequence>MEVAMQDDIATTSTAFNGNARWLAFERLLPASYGFRQSETKSTMSDIFEMMRTFFEILTGGSPFRGKTDYEAMADVFRGANPDRPTIPCEDLDDERWRLMLDCWSPAREKRPSLTAVKQDLVTSMCLAQSLTLKDFGYVELSVLLHEGVSARRLLSKPIPVISLSFSTMKAEMWDELLQSIPLRQLHIRTVRFTDHDWRTNQHLDAFLEMTPSLHSLVLDGNRSHSDRSGGISSAGFIETVKKHVPKLDTLVIRWLSIDFGLKLPWNLRNLEIRDDIGLLGDVNLLHLSQLCELLHCLPALERLVLSDCDTMGFSRLPQEGVSDIEEAASLWSAIQLSAPTLSRLRVLRITSGIAVMAHLWMRLLSSANLRIFSISLERGKSHTFYWQIGNYWPELKALSMHAVDEQDMVSFAMFERLTALKVLEWDRGNFLNQVALARDVTSLLPNLKTLTIRTLGKIRPVGPTVVDFIQARASSGIPLGRLLVSDAFGYSSLLQIEPELRGIDVEIGWCKHRTGLEGLKYLDPEWELAYELSDDPNHAECEWELFAQVAYDNPAHRVERKRKRSEGWAVVMANTRRVRTHV</sequence>
<dbReference type="SUPFAM" id="SSF52047">
    <property type="entry name" value="RNI-like"/>
    <property type="match status" value="1"/>
</dbReference>
<keyword evidence="3" id="KW-1185">Reference proteome</keyword>
<dbReference type="InterPro" id="IPR032675">
    <property type="entry name" value="LRR_dom_sf"/>
</dbReference>
<dbReference type="OrthoDB" id="4062651at2759"/>
<dbReference type="InterPro" id="IPR001245">
    <property type="entry name" value="Ser-Thr/Tyr_kinase_cat_dom"/>
</dbReference>
<evidence type="ECO:0000259" key="1">
    <source>
        <dbReference type="PROSITE" id="PS50011"/>
    </source>
</evidence>
<dbReference type="PROSITE" id="PS50011">
    <property type="entry name" value="PROTEIN_KINASE_DOM"/>
    <property type="match status" value="1"/>
</dbReference>
<gene>
    <name evidence="2" type="ORF">CALVIDRAFT_307543</name>
</gene>
<dbReference type="Proteomes" id="UP000076738">
    <property type="component" value="Unassembled WGS sequence"/>
</dbReference>
<organism evidence="2 3">
    <name type="scientific">Calocera viscosa (strain TUFC12733)</name>
    <dbReference type="NCBI Taxonomy" id="1330018"/>
    <lineage>
        <taxon>Eukaryota</taxon>
        <taxon>Fungi</taxon>
        <taxon>Dikarya</taxon>
        <taxon>Basidiomycota</taxon>
        <taxon>Agaricomycotina</taxon>
        <taxon>Dacrymycetes</taxon>
        <taxon>Dacrymycetales</taxon>
        <taxon>Dacrymycetaceae</taxon>
        <taxon>Calocera</taxon>
    </lineage>
</organism>
<dbReference type="Gene3D" id="1.10.510.10">
    <property type="entry name" value="Transferase(Phosphotransferase) domain 1"/>
    <property type="match status" value="1"/>
</dbReference>